<protein>
    <submittedName>
        <fullName evidence="1">Uncharacterized protein</fullName>
    </submittedName>
</protein>
<organism evidence="1 2">
    <name type="scientific">Phytophthora megakarya</name>
    <dbReference type="NCBI Taxonomy" id="4795"/>
    <lineage>
        <taxon>Eukaryota</taxon>
        <taxon>Sar</taxon>
        <taxon>Stramenopiles</taxon>
        <taxon>Oomycota</taxon>
        <taxon>Peronosporomycetes</taxon>
        <taxon>Peronosporales</taxon>
        <taxon>Peronosporaceae</taxon>
        <taxon>Phytophthora</taxon>
    </lineage>
</organism>
<reference evidence="2" key="1">
    <citation type="submission" date="2017-03" db="EMBL/GenBank/DDBJ databases">
        <title>Phytopthora megakarya and P. palmivora, two closely related causual agents of cacao black pod achieved similar genome size and gene model numbers by different mechanisms.</title>
        <authorList>
            <person name="Ali S."/>
            <person name="Shao J."/>
            <person name="Larry D.J."/>
            <person name="Kronmiller B."/>
            <person name="Shen D."/>
            <person name="Strem M.D."/>
            <person name="Melnick R.L."/>
            <person name="Guiltinan M.J."/>
            <person name="Tyler B.M."/>
            <person name="Meinhardt L.W."/>
            <person name="Bailey B.A."/>
        </authorList>
    </citation>
    <scope>NUCLEOTIDE SEQUENCE [LARGE SCALE GENOMIC DNA]</scope>
    <source>
        <strain evidence="2">zdho120</strain>
    </source>
</reference>
<gene>
    <name evidence="1" type="ORF">PHMEG_0006109</name>
</gene>
<comment type="caution">
    <text evidence="1">The sequence shown here is derived from an EMBL/GenBank/DDBJ whole genome shotgun (WGS) entry which is preliminary data.</text>
</comment>
<dbReference type="Proteomes" id="UP000198211">
    <property type="component" value="Unassembled WGS sequence"/>
</dbReference>
<evidence type="ECO:0000313" key="1">
    <source>
        <dbReference type="EMBL" id="OWZ19614.1"/>
    </source>
</evidence>
<accession>A0A225WPY2</accession>
<dbReference type="EMBL" id="NBNE01000421">
    <property type="protein sequence ID" value="OWZ19614.1"/>
    <property type="molecule type" value="Genomic_DNA"/>
</dbReference>
<dbReference type="AlphaFoldDB" id="A0A225WPY2"/>
<sequence length="194" mass="21659">MSDFSRKDTLHLAPSLPTFPEPLKSLHNLRHFGRSFYNADTVDVLDAAVQFIEEFGEESEPDNNPTSQFVLWGNMKFSSLATLLYDQQQANIARLMAQLDARPSLANTGHAGGREQKTEKCRGIPESIQYILPKQDTISLYLKNISIEGCSGSGTAGKYLSPKRAHFQTKTLPVKVKTYIVKYMGGIALEYANR</sequence>
<name>A0A225WPY2_9STRA</name>
<proteinExistence type="predicted"/>
<dbReference type="OrthoDB" id="125953at2759"/>
<evidence type="ECO:0000313" key="2">
    <source>
        <dbReference type="Proteomes" id="UP000198211"/>
    </source>
</evidence>
<keyword evidence="2" id="KW-1185">Reference proteome</keyword>